<dbReference type="RefSeq" id="WP_311340016.1">
    <property type="nucleotide sequence ID" value="NZ_JAVRHS010000002.1"/>
</dbReference>
<evidence type="ECO:0000313" key="2">
    <source>
        <dbReference type="Proteomes" id="UP001259803"/>
    </source>
</evidence>
<organism evidence="1 2">
    <name type="scientific">Croceicoccus esteveae</name>
    <dbReference type="NCBI Taxonomy" id="3075597"/>
    <lineage>
        <taxon>Bacteria</taxon>
        <taxon>Pseudomonadati</taxon>
        <taxon>Pseudomonadota</taxon>
        <taxon>Alphaproteobacteria</taxon>
        <taxon>Sphingomonadales</taxon>
        <taxon>Erythrobacteraceae</taxon>
        <taxon>Croceicoccus</taxon>
    </lineage>
</organism>
<accession>A0ABU2ZFT0</accession>
<reference evidence="1 2" key="1">
    <citation type="submission" date="2023-09" db="EMBL/GenBank/DDBJ databases">
        <authorList>
            <person name="Rey-Velasco X."/>
        </authorList>
    </citation>
    <scope>NUCLEOTIDE SEQUENCE [LARGE SCALE GENOMIC DNA]</scope>
    <source>
        <strain evidence="1 2">F390</strain>
    </source>
</reference>
<dbReference type="EMBL" id="JAVRHS010000002">
    <property type="protein sequence ID" value="MDT0575457.1"/>
    <property type="molecule type" value="Genomic_DNA"/>
</dbReference>
<proteinExistence type="predicted"/>
<gene>
    <name evidence="1" type="ORF">RM533_04590</name>
</gene>
<keyword evidence="2" id="KW-1185">Reference proteome</keyword>
<protein>
    <submittedName>
        <fullName evidence="1">Uncharacterized protein</fullName>
    </submittedName>
</protein>
<sequence>MAEGRTVIEQAACFAESSGIEVFLASDSFMSDVTAAGPALPDSKLADLKLADLKPAAAEMADLEVLRCRSDAEDHAGTFLRIGTDEFSFEMAALPPQGATGQGYVLYGVDAASLGKAEFSLMLRQPCQMFSHQGHDVPMCASATQVARLRVLAAGALRLSQLPGCIALCWPPSGAIMGAGYFKEVIGQWLNGGAFPALGLISIRADADGAMHSRGLTALAGQEVAALPGSAPSRAERAKLIMRIADHIVRTGPLDRPGNIEVAGIGTVALTLSANRSKVFLDVQAV</sequence>
<comment type="caution">
    <text evidence="1">The sequence shown here is derived from an EMBL/GenBank/DDBJ whole genome shotgun (WGS) entry which is preliminary data.</text>
</comment>
<dbReference type="Proteomes" id="UP001259803">
    <property type="component" value="Unassembled WGS sequence"/>
</dbReference>
<evidence type="ECO:0000313" key="1">
    <source>
        <dbReference type="EMBL" id="MDT0575457.1"/>
    </source>
</evidence>
<name>A0ABU2ZFT0_9SPHN</name>